<feature type="transmembrane region" description="Helical" evidence="1">
    <location>
        <begin position="58"/>
        <end position="80"/>
    </location>
</feature>
<feature type="transmembrane region" description="Helical" evidence="1">
    <location>
        <begin position="134"/>
        <end position="152"/>
    </location>
</feature>
<feature type="transmembrane region" description="Helical" evidence="1">
    <location>
        <begin position="7"/>
        <end position="25"/>
    </location>
</feature>
<gene>
    <name evidence="2" type="ORF">JOC95_003721</name>
</gene>
<evidence type="ECO:0000313" key="3">
    <source>
        <dbReference type="Proteomes" id="UP000737402"/>
    </source>
</evidence>
<feature type="transmembrane region" description="Helical" evidence="1">
    <location>
        <begin position="172"/>
        <end position="196"/>
    </location>
</feature>
<protein>
    <recommendedName>
        <fullName evidence="4">Intracellular septation protein A</fullName>
    </recommendedName>
</protein>
<evidence type="ECO:0000313" key="2">
    <source>
        <dbReference type="EMBL" id="MBM7621813.1"/>
    </source>
</evidence>
<name>A0ABS2P4E7_9BACI</name>
<dbReference type="Proteomes" id="UP000737402">
    <property type="component" value="Unassembled WGS sequence"/>
</dbReference>
<feature type="transmembrane region" description="Helical" evidence="1">
    <location>
        <begin position="31"/>
        <end position="51"/>
    </location>
</feature>
<evidence type="ECO:0008006" key="4">
    <source>
        <dbReference type="Google" id="ProtNLM"/>
    </source>
</evidence>
<dbReference type="EMBL" id="JAFBED010000011">
    <property type="protein sequence ID" value="MBM7621813.1"/>
    <property type="molecule type" value="Genomic_DNA"/>
</dbReference>
<keyword evidence="3" id="KW-1185">Reference proteome</keyword>
<evidence type="ECO:0000256" key="1">
    <source>
        <dbReference type="SAM" id="Phobius"/>
    </source>
</evidence>
<reference evidence="2 3" key="1">
    <citation type="submission" date="2021-01" db="EMBL/GenBank/DDBJ databases">
        <title>Genomic Encyclopedia of Type Strains, Phase IV (KMG-IV): sequencing the most valuable type-strain genomes for metagenomic binning, comparative biology and taxonomic classification.</title>
        <authorList>
            <person name="Goeker M."/>
        </authorList>
    </citation>
    <scope>NUCLEOTIDE SEQUENCE [LARGE SCALE GENOMIC DNA]</scope>
    <source>
        <strain evidence="2 3">DSM 25879</strain>
    </source>
</reference>
<sequence>MKNKIVFFDLLFYLVMPYMIWKYGQDPLGDYYALLLSTVPGFVYTIVRFLIEKQYNVTGMFILASLFISTIVDILSGSAFNMLQNSVYVGAGFALFFVATMIVKKPLGLYFLADIAYLQGHKREDSLRLYRQKELLPAFYIITGIFALRGLFSAGLKQYLIGVYGVEGYDRILFFMKVNGWIFSAFIAAGFIYVNLKINDYLEKQKKQDKDDDLKDDVGEELV</sequence>
<accession>A0ABS2P4E7</accession>
<keyword evidence="1" id="KW-0812">Transmembrane</keyword>
<proteinExistence type="predicted"/>
<keyword evidence="1" id="KW-1133">Transmembrane helix</keyword>
<keyword evidence="1" id="KW-0472">Membrane</keyword>
<comment type="caution">
    <text evidence="2">The sequence shown here is derived from an EMBL/GenBank/DDBJ whole genome shotgun (WGS) entry which is preliminary data.</text>
</comment>
<feature type="transmembrane region" description="Helical" evidence="1">
    <location>
        <begin position="86"/>
        <end position="113"/>
    </location>
</feature>
<organism evidence="2 3">
    <name type="scientific">Sutcliffiella tianshenii</name>
    <dbReference type="NCBI Taxonomy" id="1463404"/>
    <lineage>
        <taxon>Bacteria</taxon>
        <taxon>Bacillati</taxon>
        <taxon>Bacillota</taxon>
        <taxon>Bacilli</taxon>
        <taxon>Bacillales</taxon>
        <taxon>Bacillaceae</taxon>
        <taxon>Sutcliffiella</taxon>
    </lineage>
</organism>
<dbReference type="RefSeq" id="WP_204418698.1">
    <property type="nucleotide sequence ID" value="NZ_JAFBED010000011.1"/>
</dbReference>
<dbReference type="NCBIfam" id="NF041646">
    <property type="entry name" value="VC0807_fam"/>
    <property type="match status" value="1"/>
</dbReference>